<dbReference type="Pfam" id="PF02113">
    <property type="entry name" value="Peptidase_S13"/>
    <property type="match status" value="2"/>
</dbReference>
<dbReference type="GO" id="GO:0006508">
    <property type="term" value="P:proteolysis"/>
    <property type="evidence" value="ECO:0007669"/>
    <property type="project" value="InterPro"/>
</dbReference>
<dbReference type="RefSeq" id="WP_005963390.1">
    <property type="nucleotide sequence ID" value="NZ_CP040505.1"/>
</dbReference>
<keyword evidence="5" id="KW-1185">Reference proteome</keyword>
<dbReference type="AlphaFoldDB" id="N6W612"/>
<evidence type="ECO:0000256" key="3">
    <source>
        <dbReference type="SAM" id="MobiDB-lite"/>
    </source>
</evidence>
<evidence type="ECO:0000256" key="1">
    <source>
        <dbReference type="ARBA" id="ARBA00006096"/>
    </source>
</evidence>
<dbReference type="PATRIC" id="fig|888050.3.peg.1163"/>
<gene>
    <name evidence="4" type="ORF">HMPREF9004_1222</name>
</gene>
<dbReference type="OrthoDB" id="56883at2"/>
<dbReference type="InterPro" id="IPR000667">
    <property type="entry name" value="Peptidase_S13"/>
</dbReference>
<protein>
    <recommendedName>
        <fullName evidence="6">Serine-type D-Ala-D-Ala carboxypeptidase</fullName>
    </recommendedName>
</protein>
<sequence>MRRETLTAIVGVAVLALGISGYIAADIADRVPGFLTTAEVPSPADPPELPADSGQSLATFSTPEGEPVLSSDVAQLWASVAQSAEEGQWRAWGNVIDARSGEVLLDASASQAHTPASTTKVLTAFAALKTLDPASTLTTSVQVSGSELFLSSEGDFLLGAGTSDPDDVNGRAGLADLAEEAAAALVNAGTTNVTLNWADSPFDGPDRLEAWTAQDVQGYVGAVGAMAIDAGRTAPSVYTFVDDPESTVAAVFAQRLQERGIAVTLGGASSGLEGAETIATIQSAPLGEQIRWMLYNSDNTLAEQLGRLSAKARGVETSFPGAVSVIRQTLEESGVPTSGLSLGDCSGLSSDDRIAPQTLVGAINVSLASTGPLADLPRSLPWAGLNGTMERRMTGGGAYANAQAKTGTLGAVSSLAGIVQTSTGRILVYAIGSENVPDDGGALTRPVLDAFVTGLADL</sequence>
<comment type="similarity">
    <text evidence="1">Belongs to the peptidase S13 family.</text>
</comment>
<dbReference type="PANTHER" id="PTHR30023">
    <property type="entry name" value="D-ALANYL-D-ALANINE CARBOXYPEPTIDASE"/>
    <property type="match status" value="1"/>
</dbReference>
<feature type="compositionally biased region" description="Polar residues" evidence="3">
    <location>
        <begin position="53"/>
        <end position="62"/>
    </location>
</feature>
<dbReference type="PANTHER" id="PTHR30023:SF0">
    <property type="entry name" value="PENICILLIN-SENSITIVE CARBOXYPEPTIDASE A"/>
    <property type="match status" value="1"/>
</dbReference>
<dbReference type="SUPFAM" id="SSF56601">
    <property type="entry name" value="beta-lactamase/transpeptidase-like"/>
    <property type="match status" value="1"/>
</dbReference>
<name>N6W612_9ACTO</name>
<dbReference type="Gene3D" id="3.40.710.10">
    <property type="entry name" value="DD-peptidase/beta-lactamase superfamily"/>
    <property type="match status" value="2"/>
</dbReference>
<keyword evidence="2" id="KW-0378">Hydrolase</keyword>
<dbReference type="HOGENOM" id="CLU_017692_0_2_11"/>
<organism evidence="4 5">
    <name type="scientific">Schaalia cardiffensis F0333</name>
    <dbReference type="NCBI Taxonomy" id="888050"/>
    <lineage>
        <taxon>Bacteria</taxon>
        <taxon>Bacillati</taxon>
        <taxon>Actinomycetota</taxon>
        <taxon>Actinomycetes</taxon>
        <taxon>Actinomycetales</taxon>
        <taxon>Actinomycetaceae</taxon>
        <taxon>Schaalia</taxon>
    </lineage>
</organism>
<reference evidence="4 5" key="1">
    <citation type="submission" date="2013-03" db="EMBL/GenBank/DDBJ databases">
        <title>Reference genome for the Human Microbiome Project.</title>
        <authorList>
            <person name="Aqrawi P."/>
            <person name="Ayvaz T."/>
            <person name="Bess C."/>
            <person name="Blankenburg K."/>
            <person name="Coyle M."/>
            <person name="Deng J."/>
            <person name="Forbes L."/>
            <person name="Fowler G."/>
            <person name="Francisco L."/>
            <person name="Fu Q."/>
            <person name="Gibbs R."/>
            <person name="Gross S."/>
            <person name="Gubbala S."/>
            <person name="Hale W."/>
            <person name="Hemphill L."/>
            <person name="Highlander S."/>
            <person name="Hirani K."/>
            <person name="Jackson L."/>
            <person name="Jakkamsetti A."/>
            <person name="Javaid M."/>
            <person name="Jayaseelan J.C."/>
            <person name="Jiang H."/>
            <person name="Joshi V."/>
            <person name="Korchina V."/>
            <person name="Kovar C."/>
            <person name="Lara F."/>
            <person name="Lee S."/>
            <person name="Liu Y."/>
            <person name="Mata R."/>
            <person name="Mathew T."/>
            <person name="Munidasa M."/>
            <person name="Muzny D."/>
            <person name="Nazareth L."/>
            <person name="Ngo R."/>
            <person name="Nguyen L."/>
            <person name="Nguyen N."/>
            <person name="Okwuonu G."/>
            <person name="Ongeri F."/>
            <person name="Palculict T."/>
            <person name="Patil S."/>
            <person name="Petrosino J."/>
            <person name="Pham C."/>
            <person name="Pham P."/>
            <person name="Pu L.-L."/>
            <person name="Qin X."/>
            <person name="Qu J."/>
            <person name="Reid J."/>
            <person name="Ross M."/>
            <person name="Ruth R."/>
            <person name="Saada N."/>
            <person name="San Lucas F."/>
            <person name="Santibanez J."/>
            <person name="Shang Y."/>
            <person name="Simmons D."/>
            <person name="Song X.-Z."/>
            <person name="Tang L.-Y."/>
            <person name="Thornton R."/>
            <person name="Warren J."/>
            <person name="Weissenberger G."/>
            <person name="Wilczek-Boney K."/>
            <person name="Worley K."/>
            <person name="Youmans B."/>
            <person name="Zhang J."/>
            <person name="Zhang L."/>
            <person name="Zhao Z."/>
            <person name="Zhou C."/>
            <person name="Zhu D."/>
            <person name="Zhu Y."/>
        </authorList>
    </citation>
    <scope>NUCLEOTIDE SEQUENCE [LARGE SCALE GENOMIC DNA]</scope>
    <source>
        <strain evidence="4 5">F0333</strain>
    </source>
</reference>
<dbReference type="PRINTS" id="PR00922">
    <property type="entry name" value="DADACBPTASE3"/>
</dbReference>
<evidence type="ECO:0000313" key="4">
    <source>
        <dbReference type="EMBL" id="ENO17950.1"/>
    </source>
</evidence>
<accession>N6W612</accession>
<comment type="caution">
    <text evidence="4">The sequence shown here is derived from an EMBL/GenBank/DDBJ whole genome shotgun (WGS) entry which is preliminary data.</text>
</comment>
<feature type="region of interest" description="Disordered" evidence="3">
    <location>
        <begin position="40"/>
        <end position="65"/>
    </location>
</feature>
<dbReference type="GO" id="GO:0000270">
    <property type="term" value="P:peptidoglycan metabolic process"/>
    <property type="evidence" value="ECO:0007669"/>
    <property type="project" value="TreeGrafter"/>
</dbReference>
<dbReference type="InterPro" id="IPR012338">
    <property type="entry name" value="Beta-lactam/transpept-like"/>
</dbReference>
<dbReference type="eggNOG" id="COG2027">
    <property type="taxonomic scope" value="Bacteria"/>
</dbReference>
<dbReference type="STRING" id="888050.HMPREF9004_1222"/>
<evidence type="ECO:0000313" key="5">
    <source>
        <dbReference type="Proteomes" id="UP000013015"/>
    </source>
</evidence>
<evidence type="ECO:0000256" key="2">
    <source>
        <dbReference type="ARBA" id="ARBA00022801"/>
    </source>
</evidence>
<dbReference type="Proteomes" id="UP000013015">
    <property type="component" value="Unassembled WGS sequence"/>
</dbReference>
<evidence type="ECO:0008006" key="6">
    <source>
        <dbReference type="Google" id="ProtNLM"/>
    </source>
</evidence>
<dbReference type="NCBIfam" id="TIGR00666">
    <property type="entry name" value="PBP4"/>
    <property type="match status" value="1"/>
</dbReference>
<dbReference type="GO" id="GO:0004185">
    <property type="term" value="F:serine-type carboxypeptidase activity"/>
    <property type="evidence" value="ECO:0007669"/>
    <property type="project" value="InterPro"/>
</dbReference>
<proteinExistence type="inferred from homology"/>
<dbReference type="EMBL" id="AQHZ01000021">
    <property type="protein sequence ID" value="ENO17950.1"/>
    <property type="molecule type" value="Genomic_DNA"/>
</dbReference>